<organism evidence="1 2">
    <name type="scientific">Coregonus suidteri</name>
    <dbReference type="NCBI Taxonomy" id="861788"/>
    <lineage>
        <taxon>Eukaryota</taxon>
        <taxon>Metazoa</taxon>
        <taxon>Chordata</taxon>
        <taxon>Craniata</taxon>
        <taxon>Vertebrata</taxon>
        <taxon>Euteleostomi</taxon>
        <taxon>Actinopterygii</taxon>
        <taxon>Neopterygii</taxon>
        <taxon>Teleostei</taxon>
        <taxon>Protacanthopterygii</taxon>
        <taxon>Salmoniformes</taxon>
        <taxon>Salmonidae</taxon>
        <taxon>Coregoninae</taxon>
        <taxon>Coregonus</taxon>
    </lineage>
</organism>
<gene>
    <name evidence="1" type="ORF">J4Q44_G00206250</name>
</gene>
<comment type="caution">
    <text evidence="1">The sequence shown here is derived from an EMBL/GenBank/DDBJ whole genome shotgun (WGS) entry which is preliminary data.</text>
</comment>
<protein>
    <submittedName>
        <fullName evidence="1">Uncharacterized protein</fullName>
    </submittedName>
</protein>
<dbReference type="EMBL" id="JAGTTL010000018">
    <property type="protein sequence ID" value="KAK6309162.1"/>
    <property type="molecule type" value="Genomic_DNA"/>
</dbReference>
<keyword evidence="2" id="KW-1185">Reference proteome</keyword>
<reference evidence="1 2" key="1">
    <citation type="submission" date="2021-04" db="EMBL/GenBank/DDBJ databases">
        <authorList>
            <person name="De Guttry C."/>
            <person name="Zahm M."/>
            <person name="Klopp C."/>
            <person name="Cabau C."/>
            <person name="Louis A."/>
            <person name="Berthelot C."/>
            <person name="Parey E."/>
            <person name="Roest Crollius H."/>
            <person name="Montfort J."/>
            <person name="Robinson-Rechavi M."/>
            <person name="Bucao C."/>
            <person name="Bouchez O."/>
            <person name="Gislard M."/>
            <person name="Lluch J."/>
            <person name="Milhes M."/>
            <person name="Lampietro C."/>
            <person name="Lopez Roques C."/>
            <person name="Donnadieu C."/>
            <person name="Braasch I."/>
            <person name="Desvignes T."/>
            <person name="Postlethwait J."/>
            <person name="Bobe J."/>
            <person name="Wedekind C."/>
            <person name="Guiguen Y."/>
        </authorList>
    </citation>
    <scope>NUCLEOTIDE SEQUENCE [LARGE SCALE GENOMIC DNA]</scope>
    <source>
        <strain evidence="1">Cs_M1</strain>
        <tissue evidence="1">Blood</tissue>
    </source>
</reference>
<evidence type="ECO:0000313" key="2">
    <source>
        <dbReference type="Proteomes" id="UP001356427"/>
    </source>
</evidence>
<proteinExistence type="predicted"/>
<name>A0AAN8LIF4_9TELE</name>
<sequence length="81" mass="9273">MRQLYSTLKRMEKEGWRTLTMTMAMSQTRRGGTRELLRALQRRIILALGLSRTLMPPPFGGFSKVTNFFKGARRPPDSALS</sequence>
<accession>A0AAN8LIF4</accession>
<evidence type="ECO:0000313" key="1">
    <source>
        <dbReference type="EMBL" id="KAK6309162.1"/>
    </source>
</evidence>
<dbReference type="Proteomes" id="UP001356427">
    <property type="component" value="Unassembled WGS sequence"/>
</dbReference>
<dbReference type="AlphaFoldDB" id="A0AAN8LIF4"/>